<dbReference type="GO" id="GO:0006525">
    <property type="term" value="P:arginine metabolic process"/>
    <property type="evidence" value="ECO:0007669"/>
    <property type="project" value="UniProtKB-KW"/>
</dbReference>
<dbReference type="GO" id="GO:0005737">
    <property type="term" value="C:cytoplasm"/>
    <property type="evidence" value="ECO:0007669"/>
    <property type="project" value="TreeGrafter"/>
</dbReference>
<comment type="cofactor">
    <cofactor evidence="10">
        <name>Mn(2+)</name>
        <dbReference type="ChEBI" id="CHEBI:29035"/>
    </cofactor>
    <text evidence="10">Binds 2 manganese ions per subunit.</text>
</comment>
<evidence type="ECO:0000256" key="6">
    <source>
        <dbReference type="ARBA" id="ARBA00022801"/>
    </source>
</evidence>
<dbReference type="CDD" id="cd09989">
    <property type="entry name" value="Arginase"/>
    <property type="match status" value="1"/>
</dbReference>
<dbReference type="STRING" id="1163745.HCD_04765"/>
<dbReference type="GO" id="GO:0004053">
    <property type="term" value="F:arginase activity"/>
    <property type="evidence" value="ECO:0007669"/>
    <property type="project" value="UniProtKB-UniRule"/>
</dbReference>
<dbReference type="PANTHER" id="PTHR43782">
    <property type="entry name" value="ARGINASE"/>
    <property type="match status" value="1"/>
</dbReference>
<comment type="similarity">
    <text evidence="9 10">Belongs to the arginase family.</text>
</comment>
<evidence type="ECO:0000256" key="8">
    <source>
        <dbReference type="NCBIfam" id="TIGR01229"/>
    </source>
</evidence>
<dbReference type="PROSITE" id="PS51409">
    <property type="entry name" value="ARGINASE_2"/>
    <property type="match status" value="1"/>
</dbReference>
<protein>
    <recommendedName>
        <fullName evidence="3 8">Arginase</fullName>
        <ecNumber evidence="2 8">3.5.3.1</ecNumber>
    </recommendedName>
</protein>
<reference evidence="11 12" key="1">
    <citation type="journal article" date="2013" name="PLoS ONE">
        <title>Sequence Divergence and Conservation in Genomes ofHelicobacter cetorum Strains from a Dolphin and a Whale.</title>
        <authorList>
            <person name="Kersulyte D."/>
            <person name="Rossi M."/>
            <person name="Berg D.E."/>
        </authorList>
    </citation>
    <scope>NUCLEOTIDE SEQUENCE [LARGE SCALE GENOMIC DNA]</scope>
    <source>
        <strain evidence="11 12">MIT 99-5656</strain>
    </source>
</reference>
<sequence>MILVGLEAELGASKKGTNEGVRRLREALSNTHGELVKNMHMIIQERCVLNKEFRYAKNFEDYYAFCKEILIPHMQEVFERKEFSLILSSEHANMFGIFQAFRSVHKDKKIGILYLDAHADIHTAYDSDSGHIHGMPLGMVLNRVHSGFNSMNKSEEKAWQELCALGLEKGGLEINPKNIVYFGVRSTEQSERDVIEELQIPLFSVNDIKENMQEVVQKAKELLKEVDIIYLSLDVDIMDGKLFTSTGVRENGGLSFQELRQFLSLLLETFKDKLGALEVTEYNPLVGAKDEEEQVLEILRLVIDSCKG</sequence>
<evidence type="ECO:0000256" key="1">
    <source>
        <dbReference type="ARBA" id="ARBA00005098"/>
    </source>
</evidence>
<dbReference type="InterPro" id="IPR023696">
    <property type="entry name" value="Ureohydrolase_dom_sf"/>
</dbReference>
<proteinExistence type="inferred from homology"/>
<dbReference type="Proteomes" id="UP000005013">
    <property type="component" value="Chromosome"/>
</dbReference>
<dbReference type="Gene3D" id="3.40.800.10">
    <property type="entry name" value="Ureohydrolase domain"/>
    <property type="match status" value="1"/>
</dbReference>
<dbReference type="InterPro" id="IPR014033">
    <property type="entry name" value="Arginase"/>
</dbReference>
<keyword evidence="7 10" id="KW-0464">Manganese</keyword>
<dbReference type="NCBIfam" id="TIGR01229">
    <property type="entry name" value="rocF_arginase"/>
    <property type="match status" value="1"/>
</dbReference>
<dbReference type="eggNOG" id="COG0010">
    <property type="taxonomic scope" value="Bacteria"/>
</dbReference>
<dbReference type="Pfam" id="PF00491">
    <property type="entry name" value="Arginase"/>
    <property type="match status" value="1"/>
</dbReference>
<evidence type="ECO:0000256" key="9">
    <source>
        <dbReference type="PROSITE-ProRule" id="PRU00742"/>
    </source>
</evidence>
<dbReference type="KEGG" id="hcm:HCD_04765"/>
<keyword evidence="12" id="KW-1185">Reference proteome</keyword>
<keyword evidence="5 10" id="KW-0479">Metal-binding</keyword>
<comment type="pathway">
    <text evidence="1">Nitrogen metabolism; urea cycle; L-ornithine and urea from L-arginine: step 1/1.</text>
</comment>
<dbReference type="PANTHER" id="PTHR43782:SF3">
    <property type="entry name" value="ARGINASE"/>
    <property type="match status" value="1"/>
</dbReference>
<name>I0ESN8_HELCM</name>
<dbReference type="EC" id="3.5.3.1" evidence="2 8"/>
<dbReference type="EMBL" id="CP003481">
    <property type="protein sequence ID" value="AFI05957.1"/>
    <property type="molecule type" value="Genomic_DNA"/>
</dbReference>
<evidence type="ECO:0000256" key="10">
    <source>
        <dbReference type="RuleBase" id="RU361159"/>
    </source>
</evidence>
<evidence type="ECO:0000256" key="5">
    <source>
        <dbReference type="ARBA" id="ARBA00022723"/>
    </source>
</evidence>
<dbReference type="InterPro" id="IPR006035">
    <property type="entry name" value="Ureohydrolase"/>
</dbReference>
<dbReference type="OrthoDB" id="9789727at2"/>
<dbReference type="PATRIC" id="fig|1163745.3.peg.1002"/>
<evidence type="ECO:0000256" key="4">
    <source>
        <dbReference type="ARBA" id="ARBA00022503"/>
    </source>
</evidence>
<dbReference type="AlphaFoldDB" id="I0ESN8"/>
<evidence type="ECO:0000313" key="12">
    <source>
        <dbReference type="Proteomes" id="UP000005013"/>
    </source>
</evidence>
<dbReference type="GO" id="GO:0030145">
    <property type="term" value="F:manganese ion binding"/>
    <property type="evidence" value="ECO:0007669"/>
    <property type="project" value="TreeGrafter"/>
</dbReference>
<keyword evidence="6 10" id="KW-0378">Hydrolase</keyword>
<keyword evidence="4 10" id="KW-0056">Arginine metabolism</keyword>
<dbReference type="HOGENOM" id="CLU_039478_6_2_7"/>
<evidence type="ECO:0000256" key="7">
    <source>
        <dbReference type="ARBA" id="ARBA00023211"/>
    </source>
</evidence>
<gene>
    <name evidence="11" type="ordered locus">HCD_04765</name>
</gene>
<evidence type="ECO:0000256" key="3">
    <source>
        <dbReference type="ARBA" id="ARBA00018123"/>
    </source>
</evidence>
<organism evidence="11 12">
    <name type="scientific">Helicobacter cetorum (strain ATCC BAA-540 / CCUG 52418 / MIT 99-5656)</name>
    <dbReference type="NCBI Taxonomy" id="1163745"/>
    <lineage>
        <taxon>Bacteria</taxon>
        <taxon>Pseudomonadati</taxon>
        <taxon>Campylobacterota</taxon>
        <taxon>Epsilonproteobacteria</taxon>
        <taxon>Campylobacterales</taxon>
        <taxon>Helicobacteraceae</taxon>
        <taxon>Helicobacter</taxon>
    </lineage>
</organism>
<dbReference type="SUPFAM" id="SSF52768">
    <property type="entry name" value="Arginase/deacetylase"/>
    <property type="match status" value="1"/>
</dbReference>
<accession>I0ESN8</accession>
<dbReference type="RefSeq" id="WP_014659464.1">
    <property type="nucleotide sequence ID" value="NC_017735.1"/>
</dbReference>
<comment type="catalytic activity">
    <reaction evidence="10">
        <text>L-arginine + H2O = urea + L-ornithine</text>
        <dbReference type="Rhea" id="RHEA:20569"/>
        <dbReference type="ChEBI" id="CHEBI:15377"/>
        <dbReference type="ChEBI" id="CHEBI:16199"/>
        <dbReference type="ChEBI" id="CHEBI:32682"/>
        <dbReference type="ChEBI" id="CHEBI:46911"/>
        <dbReference type="EC" id="3.5.3.1"/>
    </reaction>
</comment>
<evidence type="ECO:0000313" key="11">
    <source>
        <dbReference type="EMBL" id="AFI05957.1"/>
    </source>
</evidence>
<evidence type="ECO:0000256" key="2">
    <source>
        <dbReference type="ARBA" id="ARBA00012168"/>
    </source>
</evidence>